<dbReference type="SUPFAM" id="SSF56349">
    <property type="entry name" value="DNA breaking-rejoining enzymes"/>
    <property type="match status" value="1"/>
</dbReference>
<dbReference type="EMBL" id="CAUYUJ010015327">
    <property type="protein sequence ID" value="CAK0852610.1"/>
    <property type="molecule type" value="Genomic_DNA"/>
</dbReference>
<evidence type="ECO:0000256" key="2">
    <source>
        <dbReference type="SAM" id="MobiDB-lite"/>
    </source>
</evidence>
<dbReference type="InterPro" id="IPR013762">
    <property type="entry name" value="Integrase-like_cat_sf"/>
</dbReference>
<dbReference type="Proteomes" id="UP001189429">
    <property type="component" value="Unassembled WGS sequence"/>
</dbReference>
<name>A0ABN9U1F6_9DINO</name>
<evidence type="ECO:0008006" key="5">
    <source>
        <dbReference type="Google" id="ProtNLM"/>
    </source>
</evidence>
<feature type="non-terminal residue" evidence="3">
    <location>
        <position position="1305"/>
    </location>
</feature>
<protein>
    <recommendedName>
        <fullName evidence="5">RNA-directed RNA polymerase</fullName>
    </recommendedName>
</protein>
<keyword evidence="1" id="KW-0233">DNA recombination</keyword>
<dbReference type="Gene3D" id="1.10.443.10">
    <property type="entry name" value="Intergrase catalytic core"/>
    <property type="match status" value="1"/>
</dbReference>
<comment type="caution">
    <text evidence="3">The sequence shown here is derived from an EMBL/GenBank/DDBJ whole genome shotgun (WGS) entry which is preliminary data.</text>
</comment>
<reference evidence="3" key="1">
    <citation type="submission" date="2023-10" db="EMBL/GenBank/DDBJ databases">
        <authorList>
            <person name="Chen Y."/>
            <person name="Shah S."/>
            <person name="Dougan E. K."/>
            <person name="Thang M."/>
            <person name="Chan C."/>
        </authorList>
    </citation>
    <scope>NUCLEOTIDE SEQUENCE [LARGE SCALE GENOMIC DNA]</scope>
</reference>
<feature type="non-terminal residue" evidence="3">
    <location>
        <position position="1"/>
    </location>
</feature>
<proteinExistence type="predicted"/>
<feature type="region of interest" description="Disordered" evidence="2">
    <location>
        <begin position="89"/>
        <end position="116"/>
    </location>
</feature>
<keyword evidence="4" id="KW-1185">Reference proteome</keyword>
<feature type="region of interest" description="Disordered" evidence="2">
    <location>
        <begin position="920"/>
        <end position="939"/>
    </location>
</feature>
<feature type="compositionally biased region" description="Low complexity" evidence="2">
    <location>
        <begin position="89"/>
        <end position="99"/>
    </location>
</feature>
<organism evidence="3 4">
    <name type="scientific">Prorocentrum cordatum</name>
    <dbReference type="NCBI Taxonomy" id="2364126"/>
    <lineage>
        <taxon>Eukaryota</taxon>
        <taxon>Sar</taxon>
        <taxon>Alveolata</taxon>
        <taxon>Dinophyceae</taxon>
        <taxon>Prorocentrales</taxon>
        <taxon>Prorocentraceae</taxon>
        <taxon>Prorocentrum</taxon>
    </lineage>
</organism>
<feature type="compositionally biased region" description="Pro residues" evidence="2">
    <location>
        <begin position="100"/>
        <end position="109"/>
    </location>
</feature>
<gene>
    <name evidence="3" type="ORF">PCOR1329_LOCUS44340</name>
</gene>
<accession>A0ABN9U1F6</accession>
<evidence type="ECO:0000313" key="3">
    <source>
        <dbReference type="EMBL" id="CAK0852610.1"/>
    </source>
</evidence>
<sequence>RLVLARVAGATYVIVTPDRDVYDETYDAEHVVDFKQAGPRGGLPPGLGAARGQPVYRFANRVVGGERAALFREAEEMAAQLREEMGLALGEPGPEAEPGGRPPLPPPAEAPEEELARTRRADWKCVVESAAVKKGVVYSLHDHLDTPSEHFSGVGAYGIYDLGRRGESAIMMRLEPGQEVKEALHIFGARAESGGVAGGSKTPPAAAEDARTLCIVRDSVGRRFRTMRSAAESACLSDFDDWVLSGPRTTLYVVGEIAKMNGGPVQRHTTWKHENELTDEEHSVVAHEMLSEILELACTYDEVDVANLACLEALARHMQFIERKIKKKKETVRDFASQDYYLSRTRRTGGAIVSPELLKWAAESAARDSAILKEERKAAEERALARAPPKKSRSWTRLGLGRPQLVPSGRWSAWCLGIFFLFRRCRCLQPGGVYLVEQPSDSGDFCSEARPSEAQFSAVDMIWQAVSDDIPPSDVPSPEAALSELLGAETLGDGPEGSTVVAPFERGLVSWPESAGCAGLLDALPEPDYQEVLNGKHSLLLRADEVRPEPAKVYWDKTLRSDRGERANFVHELLRRNMVEDFVENLKRVYSEEEAEPGDALEVSIQDIAGCFYQFRVPDYMTPRFGTRPVRASGLGANVVEEQEVARGARVCPCLKALPMGLSWATRWTQQAHRELLRRGGLDGIESELVDRQVVSSVAAAPAPRAAHVDNEIFASNRAAATVKARRQAARMMASVGPPIREVEEGKNVVEALGLELDGIKLRARLAKRWRLVQGVRALLRRGRAAGREVEKMAGHFTHAMLLNRPALSALRSVCDFARKHYRHPAPLWPSVRRELANAMGLPPLPAAQFDLPWSGTATCSDATLRGYAAQEAKIDQRAVREVGRWSERWRFRVEQGWRQRAWQAPGADSSTNALRQGWRARAWSPAGEGAAEGDRRARRRPFCSTAAADRERSLSCGQQSGSWPAVLDGADRAKARPIGTGGLTALEQESATLKTKQDYERRLARFDDFCRIHGLEEPSNSGAKLLAAIGHRDPRLHHAGRLLKLPRMARALQGWRRLVPPVTRAPAPWAAVAAIAVALVCMDQRRAALGVVLAADAYLRPGELLSLRTHHVAPAQPHAGGDCCFTSLALRPEEESVATKTKGFNDSILLDSPSRSHLGPLVERLAISPPPMQLLFPWSGPAYNATFKEAAPLVGLASWELTPYILRHSGPSHDWLTKTRTLEAIKRRGRWVSDLSMRRYEKCSRGMRRLASIDCGKQLLLAEAEAQLEVALSSGQLGCFASRRQEVGLARFSRSSWSCLLAPK</sequence>
<dbReference type="InterPro" id="IPR011010">
    <property type="entry name" value="DNA_brk_join_enz"/>
</dbReference>
<evidence type="ECO:0000313" key="4">
    <source>
        <dbReference type="Proteomes" id="UP001189429"/>
    </source>
</evidence>
<evidence type="ECO:0000256" key="1">
    <source>
        <dbReference type="ARBA" id="ARBA00023172"/>
    </source>
</evidence>